<comment type="caution">
    <text evidence="2">The sequence shown here is derived from an EMBL/GenBank/DDBJ whole genome shotgun (WGS) entry which is preliminary data.</text>
</comment>
<organism evidence="2 3">
    <name type="scientific">Chitinophaga niastensis</name>
    <dbReference type="NCBI Taxonomy" id="536980"/>
    <lineage>
        <taxon>Bacteria</taxon>
        <taxon>Pseudomonadati</taxon>
        <taxon>Bacteroidota</taxon>
        <taxon>Chitinophagia</taxon>
        <taxon>Chitinophagales</taxon>
        <taxon>Chitinophagaceae</taxon>
        <taxon>Chitinophaga</taxon>
    </lineage>
</organism>
<dbReference type="SUPFAM" id="SSF48576">
    <property type="entry name" value="Terpenoid synthases"/>
    <property type="match status" value="1"/>
</dbReference>
<dbReference type="Gene3D" id="1.10.600.10">
    <property type="entry name" value="Farnesyl Diphosphate Synthase"/>
    <property type="match status" value="1"/>
</dbReference>
<dbReference type="GO" id="GO:0046872">
    <property type="term" value="F:metal ion binding"/>
    <property type="evidence" value="ECO:0007669"/>
    <property type="project" value="UniProtKB-KW"/>
</dbReference>
<protein>
    <recommendedName>
        <fullName evidence="1">Terpene synthase</fullName>
        <ecNumber evidence="1">4.2.3.-</ecNumber>
    </recommendedName>
</protein>
<evidence type="ECO:0000256" key="1">
    <source>
        <dbReference type="RuleBase" id="RU366034"/>
    </source>
</evidence>
<proteinExistence type="inferred from homology"/>
<dbReference type="InterPro" id="IPR034686">
    <property type="entry name" value="Terpene_cyclase-like_2"/>
</dbReference>
<dbReference type="Pfam" id="PF19086">
    <property type="entry name" value="Terpene_syn_C_2"/>
    <property type="match status" value="1"/>
</dbReference>
<dbReference type="RefSeq" id="WP_106530338.1">
    <property type="nucleotide sequence ID" value="NZ_PYAW01000005.1"/>
</dbReference>
<reference evidence="2 3" key="1">
    <citation type="submission" date="2018-03" db="EMBL/GenBank/DDBJ databases">
        <title>Genomic Encyclopedia of Archaeal and Bacterial Type Strains, Phase II (KMG-II): from individual species to whole genera.</title>
        <authorList>
            <person name="Goeker M."/>
        </authorList>
    </citation>
    <scope>NUCLEOTIDE SEQUENCE [LARGE SCALE GENOMIC DNA]</scope>
    <source>
        <strain evidence="2 3">DSM 24859</strain>
    </source>
</reference>
<dbReference type="SFLD" id="SFLDG01020">
    <property type="entry name" value="Terpene_Cyclase_Like_2"/>
    <property type="match status" value="1"/>
</dbReference>
<accession>A0A2P8HFF5</accession>
<name>A0A2P8HFF5_CHINA</name>
<keyword evidence="1" id="KW-0479">Metal-binding</keyword>
<dbReference type="OrthoDB" id="2989600at2"/>
<keyword evidence="1" id="KW-0460">Magnesium</keyword>
<dbReference type="SFLD" id="SFLDS00005">
    <property type="entry name" value="Isoprenoid_Synthase_Type_I"/>
    <property type="match status" value="1"/>
</dbReference>
<dbReference type="PANTHER" id="PTHR35201">
    <property type="entry name" value="TERPENE SYNTHASE"/>
    <property type="match status" value="1"/>
</dbReference>
<comment type="cofactor">
    <cofactor evidence="1">
        <name>Mg(2+)</name>
        <dbReference type="ChEBI" id="CHEBI:18420"/>
    </cofactor>
</comment>
<dbReference type="PANTHER" id="PTHR35201:SF4">
    <property type="entry name" value="BETA-PINACENE SYNTHASE-RELATED"/>
    <property type="match status" value="1"/>
</dbReference>
<dbReference type="EMBL" id="PYAW01000005">
    <property type="protein sequence ID" value="PSL44913.1"/>
    <property type="molecule type" value="Genomic_DNA"/>
</dbReference>
<dbReference type="EC" id="4.2.3.-" evidence="1"/>
<dbReference type="GO" id="GO:0010333">
    <property type="term" value="F:terpene synthase activity"/>
    <property type="evidence" value="ECO:0007669"/>
    <property type="project" value="InterPro"/>
</dbReference>
<comment type="similarity">
    <text evidence="1">Belongs to the terpene synthase family.</text>
</comment>
<dbReference type="InterPro" id="IPR008949">
    <property type="entry name" value="Isoprenoid_synthase_dom_sf"/>
</dbReference>
<dbReference type="AlphaFoldDB" id="A0A2P8HFF5"/>
<evidence type="ECO:0000313" key="2">
    <source>
        <dbReference type="EMBL" id="PSL44913.1"/>
    </source>
</evidence>
<keyword evidence="3" id="KW-1185">Reference proteome</keyword>
<keyword evidence="1" id="KW-0456">Lyase</keyword>
<dbReference type="Proteomes" id="UP000240971">
    <property type="component" value="Unassembled WGS sequence"/>
</dbReference>
<gene>
    <name evidence="2" type="ORF">CLV51_105286</name>
</gene>
<sequence length="324" mass="36854">MTSIQFPRIRYPFPSRINQRVQEAHLHVTDWVKSYGLLSTEKALARFGKARFAWLVARAYPEATLEDLYLITDFNAWLFILDDHCDEAEVGKKSDYLRSVMAGLMDVLQNNKQVTLATAGPIPAALSNMWERMRAIATPAWRLRFIRSMEDYFSGCIWEAENREAGIVPGVDDYIRMRLFTGAVLPDVILIDIIEKIYLPESLLQHALLQRMVLAASNIICWANDMFSFGKESKQGDVHNLVLVLQHANQSTLQQALDEAARMHNEEVAIFATLEKLLPFRGDETDAELLRYVSILRAWIAGNFEWSLNDTGRYGAAIKKAVTA</sequence>
<evidence type="ECO:0000313" key="3">
    <source>
        <dbReference type="Proteomes" id="UP000240971"/>
    </source>
</evidence>